<feature type="compositionally biased region" description="Polar residues" evidence="1">
    <location>
        <begin position="234"/>
        <end position="246"/>
    </location>
</feature>
<keyword evidence="3" id="KW-1185">Reference proteome</keyword>
<dbReference type="Proteomes" id="UP000235672">
    <property type="component" value="Unassembled WGS sequence"/>
</dbReference>
<protein>
    <submittedName>
        <fullName evidence="2">Uncharacterized protein</fullName>
    </submittedName>
</protein>
<feature type="region of interest" description="Disordered" evidence="1">
    <location>
        <begin position="145"/>
        <end position="275"/>
    </location>
</feature>
<dbReference type="STRING" id="1745343.A0A2J6Q4H6"/>
<proteinExistence type="predicted"/>
<accession>A0A2J6Q4H6</accession>
<gene>
    <name evidence="2" type="ORF">NA56DRAFT_134360</name>
</gene>
<feature type="region of interest" description="Disordered" evidence="1">
    <location>
        <begin position="290"/>
        <end position="311"/>
    </location>
</feature>
<evidence type="ECO:0000313" key="3">
    <source>
        <dbReference type="Proteomes" id="UP000235672"/>
    </source>
</evidence>
<sequence>MESMEYGKVYNVETNVKVKNVGTLDEDSKDILLRYYKRIFVGADPDPASVTPRPGDAVLVGVGAALHALAAPITPGTYASATTGSEFVSASTVSGYPPSSTMLGVPYQVGAHAGPSSYYPPGSQYERPSSATYYPTSSTYGMNSALDPGPSSYNLPSMHSQTQYPSSQMASSSRGLTYNSGNMMDSSRRSSTAYYPASNRDSYPYQPQSSTAFQSNDPGYSSGYYQPPPSNYPHTSAQNELYSQSGDGFGQDAEQYPPQGGYSNRLPYSGPALPSAYEDDIELSVDPAQEAALAKKRRDSSYSGRRRPPGR</sequence>
<evidence type="ECO:0000313" key="2">
    <source>
        <dbReference type="EMBL" id="PMD21190.1"/>
    </source>
</evidence>
<organism evidence="2 3">
    <name type="scientific">Hyaloscypha hepaticicola</name>
    <dbReference type="NCBI Taxonomy" id="2082293"/>
    <lineage>
        <taxon>Eukaryota</taxon>
        <taxon>Fungi</taxon>
        <taxon>Dikarya</taxon>
        <taxon>Ascomycota</taxon>
        <taxon>Pezizomycotina</taxon>
        <taxon>Leotiomycetes</taxon>
        <taxon>Helotiales</taxon>
        <taxon>Hyaloscyphaceae</taxon>
        <taxon>Hyaloscypha</taxon>
    </lineage>
</organism>
<dbReference type="AlphaFoldDB" id="A0A2J6Q4H6"/>
<dbReference type="OrthoDB" id="3559580at2759"/>
<dbReference type="EMBL" id="KZ613482">
    <property type="protein sequence ID" value="PMD21190.1"/>
    <property type="molecule type" value="Genomic_DNA"/>
</dbReference>
<evidence type="ECO:0000256" key="1">
    <source>
        <dbReference type="SAM" id="MobiDB-lite"/>
    </source>
</evidence>
<feature type="compositionally biased region" description="Basic residues" evidence="1">
    <location>
        <begin position="294"/>
        <end position="311"/>
    </location>
</feature>
<reference evidence="2 3" key="1">
    <citation type="submission" date="2016-05" db="EMBL/GenBank/DDBJ databases">
        <title>A degradative enzymes factory behind the ericoid mycorrhizal symbiosis.</title>
        <authorList>
            <consortium name="DOE Joint Genome Institute"/>
            <person name="Martino E."/>
            <person name="Morin E."/>
            <person name="Grelet G."/>
            <person name="Kuo A."/>
            <person name="Kohler A."/>
            <person name="Daghino S."/>
            <person name="Barry K."/>
            <person name="Choi C."/>
            <person name="Cichocki N."/>
            <person name="Clum A."/>
            <person name="Copeland A."/>
            <person name="Hainaut M."/>
            <person name="Haridas S."/>
            <person name="Labutti K."/>
            <person name="Lindquist E."/>
            <person name="Lipzen A."/>
            <person name="Khouja H.-R."/>
            <person name="Murat C."/>
            <person name="Ohm R."/>
            <person name="Olson A."/>
            <person name="Spatafora J."/>
            <person name="Veneault-Fourrey C."/>
            <person name="Henrissat B."/>
            <person name="Grigoriev I."/>
            <person name="Martin F."/>
            <person name="Perotto S."/>
        </authorList>
    </citation>
    <scope>NUCLEOTIDE SEQUENCE [LARGE SCALE GENOMIC DNA]</scope>
    <source>
        <strain evidence="2 3">UAMH 7357</strain>
    </source>
</reference>
<name>A0A2J6Q4H6_9HELO</name>
<feature type="compositionally biased region" description="Polar residues" evidence="1">
    <location>
        <begin position="151"/>
        <end position="217"/>
    </location>
</feature>